<dbReference type="EMBL" id="AAHF01000013">
    <property type="protein sequence ID" value="EAL85386.1"/>
    <property type="molecule type" value="Genomic_DNA"/>
</dbReference>
<dbReference type="KEGG" id="afm:AFUA_8G06230"/>
<dbReference type="AlphaFoldDB" id="Q4WBZ8"/>
<dbReference type="HOGENOM" id="CLU_818822_0_0_1"/>
<dbReference type="VEuPathDB" id="FungiDB:Afu8g06230"/>
<gene>
    <name evidence="2" type="ORF">AFUA_8G06230</name>
</gene>
<reference evidence="2 3" key="1">
    <citation type="journal article" date="2005" name="Nature">
        <title>Genomic sequence of the pathogenic and allergenic filamentous fungus Aspergillus fumigatus.</title>
        <authorList>
            <person name="Nierman W.C."/>
            <person name="Pain A."/>
            <person name="Anderson M.J."/>
            <person name="Wortman J.R."/>
            <person name="Kim H.S."/>
            <person name="Arroyo J."/>
            <person name="Berriman M."/>
            <person name="Abe K."/>
            <person name="Archer D.B."/>
            <person name="Bermejo C."/>
            <person name="Bennett J."/>
            <person name="Bowyer P."/>
            <person name="Chen D."/>
            <person name="Collins M."/>
            <person name="Coulsen R."/>
            <person name="Davies R."/>
            <person name="Dyer P.S."/>
            <person name="Farman M."/>
            <person name="Fedorova N."/>
            <person name="Fedorova N."/>
            <person name="Feldblyum T.V."/>
            <person name="Fischer R."/>
            <person name="Fosker N."/>
            <person name="Fraser A."/>
            <person name="Garcia J.L."/>
            <person name="Garcia M.J."/>
            <person name="Goble A."/>
            <person name="Goldman G.H."/>
            <person name="Gomi K."/>
            <person name="Griffith-Jones S."/>
            <person name="Gwilliam R."/>
            <person name="Haas B."/>
            <person name="Haas H."/>
            <person name="Harris D."/>
            <person name="Horiuchi H."/>
            <person name="Huang J."/>
            <person name="Humphray S."/>
            <person name="Jimenez J."/>
            <person name="Keller N."/>
            <person name="Khouri H."/>
            <person name="Kitamoto K."/>
            <person name="Kobayashi T."/>
            <person name="Konzack S."/>
            <person name="Kulkarni R."/>
            <person name="Kumagai T."/>
            <person name="Lafon A."/>
            <person name="Latge J.P."/>
            <person name="Li W."/>
            <person name="Lord A."/>
            <person name="Lu C."/>
            <person name="Majoros W.H."/>
            <person name="May G.S."/>
            <person name="Miller B.L."/>
            <person name="Mohamoud Y."/>
            <person name="Molina M."/>
            <person name="Monod M."/>
            <person name="Mouyna I."/>
            <person name="Mulligan S."/>
            <person name="Murphy L."/>
            <person name="O'Neil S."/>
            <person name="Paulsen I."/>
            <person name="Penalva M.A."/>
            <person name="Pertea M."/>
            <person name="Price C."/>
            <person name="Pritchard B.L."/>
            <person name="Quail M.A."/>
            <person name="Rabbinowitsch E."/>
            <person name="Rawlins N."/>
            <person name="Rajandream M.A."/>
            <person name="Reichard U."/>
            <person name="Renauld H."/>
            <person name="Robson G.D."/>
            <person name="Rodriguez de Cordoba S."/>
            <person name="Rodriguez-Pena J.M."/>
            <person name="Ronning C.M."/>
            <person name="Rutter S."/>
            <person name="Salzberg S.L."/>
            <person name="Sanchez M."/>
            <person name="Sanchez-Ferrero J.C."/>
            <person name="Saunders D."/>
            <person name="Seeger K."/>
            <person name="Squares R."/>
            <person name="Squares S."/>
            <person name="Takeuchi M."/>
            <person name="Tekaia F."/>
            <person name="Turner G."/>
            <person name="Vazquez de Aldana C.R."/>
            <person name="Weidman J."/>
            <person name="White O."/>
            <person name="Woodward J."/>
            <person name="Yu J.H."/>
            <person name="Fraser C."/>
            <person name="Galagan J.E."/>
            <person name="Asai K."/>
            <person name="Machida M."/>
            <person name="Hall N."/>
            <person name="Barrell B."/>
            <person name="Denning D.W."/>
        </authorList>
    </citation>
    <scope>NUCLEOTIDE SEQUENCE [LARGE SCALE GENOMIC DNA]</scope>
    <source>
        <strain evidence="2 3">Af293</strain>
    </source>
</reference>
<dbReference type="Proteomes" id="UP000002530">
    <property type="component" value="Unassembled WGS sequence"/>
</dbReference>
<dbReference type="GeneID" id="3504880"/>
<evidence type="ECO:0000313" key="2">
    <source>
        <dbReference type="EMBL" id="EAL85386.1"/>
    </source>
</evidence>
<evidence type="ECO:0000313" key="3">
    <source>
        <dbReference type="Proteomes" id="UP000002530"/>
    </source>
</evidence>
<comment type="caution">
    <text evidence="2">The sequence shown here is derived from an EMBL/GenBank/DDBJ whole genome shotgun (WGS) entry which is preliminary data.</text>
</comment>
<sequence length="339" mass="34859">MASKDNIAPQVAPADTASGVAPSGPHPAVSISTTSATMPPVVAHGFTGDVTTGTTASGVPPGVSVSNNSGAAQPGVPPSVPGGMTVGATPSGVPPGVSASNNSRAAQPGVPPSVPGGMTVGATPFGGPPVPATAPVVATPSRIPGGTTSGATTVGPLNLQTAYVTNDIPFNNEGQFRRPNGAVEYADDSGVDSDDDPEGDQIMKEVGDDDKLKLSEENQKNLLKGIAECSDPDTLVAKLEALLPEGKRMSLQQLQEILLPSRWGPEHQKEALSAQNSTLSSPIRKASANTEQIYRKPLVLGRTLTGSTTMADQMYQHPQSQSRIRSIRKHIRKQLDICT</sequence>
<protein>
    <submittedName>
        <fullName evidence="2">Uncharacterized protein</fullName>
    </submittedName>
</protein>
<accession>Q4WBZ8</accession>
<evidence type="ECO:0000256" key="1">
    <source>
        <dbReference type="SAM" id="MobiDB-lite"/>
    </source>
</evidence>
<proteinExistence type="predicted"/>
<organism evidence="2 3">
    <name type="scientific">Aspergillus fumigatus (strain ATCC MYA-4609 / CBS 101355 / FGSC A1100 / Af293)</name>
    <name type="common">Neosartorya fumigata</name>
    <dbReference type="NCBI Taxonomy" id="330879"/>
    <lineage>
        <taxon>Eukaryota</taxon>
        <taxon>Fungi</taxon>
        <taxon>Dikarya</taxon>
        <taxon>Ascomycota</taxon>
        <taxon>Pezizomycotina</taxon>
        <taxon>Eurotiomycetes</taxon>
        <taxon>Eurotiomycetidae</taxon>
        <taxon>Eurotiales</taxon>
        <taxon>Aspergillaceae</taxon>
        <taxon>Aspergillus</taxon>
        <taxon>Aspergillus subgen. Fumigati</taxon>
    </lineage>
</organism>
<dbReference type="RefSeq" id="XP_747424.1">
    <property type="nucleotide sequence ID" value="XM_742331.1"/>
</dbReference>
<name>Q4WBZ8_ASPFU</name>
<dbReference type="InParanoid" id="Q4WBZ8"/>
<feature type="region of interest" description="Disordered" evidence="1">
    <location>
        <begin position="1"/>
        <end position="91"/>
    </location>
</feature>
<dbReference type="OrthoDB" id="10392814at2759"/>
<keyword evidence="3" id="KW-1185">Reference proteome</keyword>